<dbReference type="Proteomes" id="UP000364291">
    <property type="component" value="Unassembled WGS sequence"/>
</dbReference>
<keyword evidence="1" id="KW-0560">Oxidoreductase</keyword>
<accession>A0A5E5PA33</accession>
<proteinExistence type="predicted"/>
<dbReference type="EMBL" id="CABPSX010000011">
    <property type="protein sequence ID" value="VVG73471.1"/>
    <property type="molecule type" value="Genomic_DNA"/>
</dbReference>
<gene>
    <name evidence="1" type="primary">queF_1</name>
    <name evidence="1" type="ORF">PAP18089_04480</name>
</gene>
<name>A0A5E5PA33_9BURK</name>
<evidence type="ECO:0000313" key="1">
    <source>
        <dbReference type="EMBL" id="VVG73471.1"/>
    </source>
</evidence>
<dbReference type="GO" id="GO:0033739">
    <property type="term" value="F:preQ1 synthase activity"/>
    <property type="evidence" value="ECO:0007669"/>
    <property type="project" value="UniProtKB-EC"/>
</dbReference>
<organism evidence="1 2">
    <name type="scientific">Pandoraea apista</name>
    <dbReference type="NCBI Taxonomy" id="93218"/>
    <lineage>
        <taxon>Bacteria</taxon>
        <taxon>Pseudomonadati</taxon>
        <taxon>Pseudomonadota</taxon>
        <taxon>Betaproteobacteria</taxon>
        <taxon>Burkholderiales</taxon>
        <taxon>Burkholderiaceae</taxon>
        <taxon>Pandoraea</taxon>
    </lineage>
</organism>
<protein>
    <submittedName>
        <fullName evidence="1">NADPH-dependent 7-cyano-7-deazaguanine reductase</fullName>
        <ecNumber evidence="1">1.7.1.13</ecNumber>
    </submittedName>
</protein>
<dbReference type="EC" id="1.7.1.13" evidence="1"/>
<sequence>MLEMSDAHRYFFTLRDPCFDSTDALEAHVAGELSRCLRIYDLVRTTPVSSVDSQNGLHRQAVASLHDPLHTAAASRSRR</sequence>
<dbReference type="RefSeq" id="WP_224787573.1">
    <property type="nucleotide sequence ID" value="NZ_CABPSX010000011.1"/>
</dbReference>
<evidence type="ECO:0000313" key="2">
    <source>
        <dbReference type="Proteomes" id="UP000364291"/>
    </source>
</evidence>
<dbReference type="AlphaFoldDB" id="A0A5E5PA33"/>
<reference evidence="1 2" key="1">
    <citation type="submission" date="2019-08" db="EMBL/GenBank/DDBJ databases">
        <authorList>
            <person name="Peeters C."/>
        </authorList>
    </citation>
    <scope>NUCLEOTIDE SEQUENCE [LARGE SCALE GENOMIC DNA]</scope>
    <source>
        <strain evidence="1 2">LMG 18089</strain>
    </source>
</reference>